<organism evidence="1 2">
    <name type="scientific">Victivallis lenta</name>
    <dbReference type="NCBI Taxonomy" id="2606640"/>
    <lineage>
        <taxon>Bacteria</taxon>
        <taxon>Pseudomonadati</taxon>
        <taxon>Lentisphaerota</taxon>
        <taxon>Lentisphaeria</taxon>
        <taxon>Victivallales</taxon>
        <taxon>Victivallaceae</taxon>
        <taxon>Victivallis</taxon>
    </lineage>
</organism>
<protein>
    <submittedName>
        <fullName evidence="1">DUF2924 domain-containing protein</fullName>
    </submittedName>
</protein>
<sequence>MQTEELISVFSKLEEMSLNELRDFWQERFHTRAPGLSRHFLRKRIAFLLQEQKYGGYSDFVRTQVLHIASQEPITLNSKGFEVGKVFSRVWQGTLYRIVAVENGFRMNGKLYRSLSGAAFAITGTQWSGKVFWRIK</sequence>
<proteinExistence type="predicted"/>
<comment type="caution">
    <text evidence="1">The sequence shown here is derived from an EMBL/GenBank/DDBJ whole genome shotgun (WGS) entry which is preliminary data.</text>
</comment>
<name>A0A844FW23_9BACT</name>
<dbReference type="EMBL" id="VUNS01000001">
    <property type="protein sequence ID" value="MST95440.1"/>
    <property type="molecule type" value="Genomic_DNA"/>
</dbReference>
<dbReference type="AlphaFoldDB" id="A0A844FW23"/>
<dbReference type="RefSeq" id="WP_154416583.1">
    <property type="nucleotide sequence ID" value="NZ_VUNS01000001.1"/>
</dbReference>
<evidence type="ECO:0000313" key="2">
    <source>
        <dbReference type="Proteomes" id="UP000435649"/>
    </source>
</evidence>
<dbReference type="Pfam" id="PF11149">
    <property type="entry name" value="DUF2924"/>
    <property type="match status" value="1"/>
</dbReference>
<reference evidence="1 2" key="1">
    <citation type="submission" date="2019-08" db="EMBL/GenBank/DDBJ databases">
        <title>In-depth cultivation of the pig gut microbiome towards novel bacterial diversity and tailored functional studies.</title>
        <authorList>
            <person name="Wylensek D."/>
            <person name="Hitch T.C.A."/>
            <person name="Clavel T."/>
        </authorList>
    </citation>
    <scope>NUCLEOTIDE SEQUENCE [LARGE SCALE GENOMIC DNA]</scope>
    <source>
        <strain evidence="1 2">BBE-744-WT-12</strain>
    </source>
</reference>
<gene>
    <name evidence="1" type="ORF">FYJ85_00045</name>
</gene>
<dbReference type="Proteomes" id="UP000435649">
    <property type="component" value="Unassembled WGS sequence"/>
</dbReference>
<keyword evidence="2" id="KW-1185">Reference proteome</keyword>
<evidence type="ECO:0000313" key="1">
    <source>
        <dbReference type="EMBL" id="MST95440.1"/>
    </source>
</evidence>
<dbReference type="InterPro" id="IPR021322">
    <property type="entry name" value="DUF2924"/>
</dbReference>
<accession>A0A844FW23</accession>